<name>A0A250FCF5_9FLAO</name>
<dbReference type="InterPro" id="IPR000073">
    <property type="entry name" value="AB_hydrolase_1"/>
</dbReference>
<dbReference type="GO" id="GO:0016787">
    <property type="term" value="F:hydrolase activity"/>
    <property type="evidence" value="ECO:0007669"/>
    <property type="project" value="UniProtKB-KW"/>
</dbReference>
<dbReference type="RefSeq" id="WP_095914759.1">
    <property type="nucleotide sequence ID" value="NZ_CAUUPF010000006.1"/>
</dbReference>
<dbReference type="Pfam" id="PF00561">
    <property type="entry name" value="Abhydrolase_1"/>
    <property type="match status" value="1"/>
</dbReference>
<dbReference type="Gene3D" id="3.40.50.1820">
    <property type="entry name" value="alpha/beta hydrolase"/>
    <property type="match status" value="1"/>
</dbReference>
<keyword evidence="3" id="KW-1185">Reference proteome</keyword>
<feature type="domain" description="AB hydrolase-1" evidence="1">
    <location>
        <begin position="18"/>
        <end position="157"/>
    </location>
</feature>
<sequence>MVAEHFFYTKQGNSKAKVIVFLHGFLEDHSIWKSLADRLSDDYCVIAIDLLGHGKTPTIAPVHTMERMAEEVYTILQKEAISSCTLVGHSMGGYVALAFAELFAEKVAGLILMNSTPLPDSEEKKANRDRVLKVIEKQKDLFVRTAVTNLFSETNRLTMQADLEKLVAIGLATPNEGIAAASLGMKERPDRTEVFEQLQARKHIIMGKNDALIPYEAMIAIADRVGASYSLLSGGHLSYIENKQETLEALCHFMS</sequence>
<dbReference type="SUPFAM" id="SSF53474">
    <property type="entry name" value="alpha/beta-Hydrolases"/>
    <property type="match status" value="1"/>
</dbReference>
<dbReference type="InterPro" id="IPR029058">
    <property type="entry name" value="AB_hydrolase_fold"/>
</dbReference>
<dbReference type="PANTHER" id="PTHR43798:SF33">
    <property type="entry name" value="HYDROLASE, PUTATIVE (AFU_ORTHOLOGUE AFUA_2G14860)-RELATED"/>
    <property type="match status" value="1"/>
</dbReference>
<organism evidence="2 3">
    <name type="scientific">Capnocytophaga leadbetteri</name>
    <dbReference type="NCBI Taxonomy" id="327575"/>
    <lineage>
        <taxon>Bacteria</taxon>
        <taxon>Pseudomonadati</taxon>
        <taxon>Bacteroidota</taxon>
        <taxon>Flavobacteriia</taxon>
        <taxon>Flavobacteriales</taxon>
        <taxon>Flavobacteriaceae</taxon>
        <taxon>Capnocytophaga</taxon>
    </lineage>
</organism>
<dbReference type="Proteomes" id="UP000217276">
    <property type="component" value="Chromosome"/>
</dbReference>
<evidence type="ECO:0000259" key="1">
    <source>
        <dbReference type="Pfam" id="PF00561"/>
    </source>
</evidence>
<dbReference type="InterPro" id="IPR050266">
    <property type="entry name" value="AB_hydrolase_sf"/>
</dbReference>
<keyword evidence="2" id="KW-0378">Hydrolase</keyword>
<proteinExistence type="predicted"/>
<reference evidence="3" key="1">
    <citation type="submission" date="2017-06" db="EMBL/GenBank/DDBJ databases">
        <title>Capnocytophaga spp. assemblies.</title>
        <authorList>
            <person name="Gulvik C.A."/>
        </authorList>
    </citation>
    <scope>NUCLEOTIDE SEQUENCE [LARGE SCALE GENOMIC DNA]</scope>
    <source>
        <strain evidence="3">H6253</strain>
    </source>
</reference>
<evidence type="ECO:0000313" key="2">
    <source>
        <dbReference type="EMBL" id="ATA82791.1"/>
    </source>
</evidence>
<dbReference type="AlphaFoldDB" id="A0A250FCF5"/>
<dbReference type="PRINTS" id="PR00111">
    <property type="entry name" value="ABHYDROLASE"/>
</dbReference>
<accession>A0A250FCF5</accession>
<dbReference type="GO" id="GO:0016020">
    <property type="term" value="C:membrane"/>
    <property type="evidence" value="ECO:0007669"/>
    <property type="project" value="TreeGrafter"/>
</dbReference>
<dbReference type="EMBL" id="CP022384">
    <property type="protein sequence ID" value="ATA82791.1"/>
    <property type="molecule type" value="Genomic_DNA"/>
</dbReference>
<evidence type="ECO:0000313" key="3">
    <source>
        <dbReference type="Proteomes" id="UP000217276"/>
    </source>
</evidence>
<protein>
    <submittedName>
        <fullName evidence="2">Alpha/beta hydrolase</fullName>
    </submittedName>
</protein>
<dbReference type="KEGG" id="clk:CGC53_10780"/>
<dbReference type="PANTHER" id="PTHR43798">
    <property type="entry name" value="MONOACYLGLYCEROL LIPASE"/>
    <property type="match status" value="1"/>
</dbReference>
<gene>
    <name evidence="2" type="ORF">CGC53_10780</name>
</gene>